<evidence type="ECO:0000256" key="4">
    <source>
        <dbReference type="ARBA" id="ARBA00022741"/>
    </source>
</evidence>
<evidence type="ECO:0000313" key="10">
    <source>
        <dbReference type="Proteomes" id="UP000775547"/>
    </source>
</evidence>
<sequence length="108" mass="11908">MRLLDKNEKTRLGSKSGASEVKQHKWFGKINWGLLRNQQPPIIPSSSNGQDAVNFRNLKESHSLHLEDQTVAVGGSPSRHPGTPDDEHGDEDLFGAFSSVTLHYDGDS</sequence>
<evidence type="ECO:0000259" key="8">
    <source>
        <dbReference type="PROSITE" id="PS51285"/>
    </source>
</evidence>
<keyword evidence="6" id="KW-0067">ATP-binding</keyword>
<dbReference type="AlphaFoldDB" id="A0A9P7KGH9"/>
<evidence type="ECO:0000256" key="2">
    <source>
        <dbReference type="ARBA" id="ARBA00022527"/>
    </source>
</evidence>
<protein>
    <recommendedName>
        <fullName evidence="1">non-specific serine/threonine protein kinase</fullName>
        <ecNumber evidence="1">2.7.11.1</ecNumber>
    </recommendedName>
</protein>
<feature type="domain" description="AGC-kinase C-terminal" evidence="8">
    <location>
        <begin position="28"/>
        <end position="108"/>
    </location>
</feature>
<dbReference type="Gene3D" id="1.10.510.10">
    <property type="entry name" value="Transferase(Phosphotransferase) domain 1"/>
    <property type="match status" value="1"/>
</dbReference>
<gene>
    <name evidence="9" type="ORF">DXG03_000005</name>
</gene>
<dbReference type="EC" id="2.7.11.1" evidence="1"/>
<dbReference type="PROSITE" id="PS51285">
    <property type="entry name" value="AGC_KINASE_CTER"/>
    <property type="match status" value="1"/>
</dbReference>
<keyword evidence="3" id="KW-0808">Transferase</keyword>
<dbReference type="Gene3D" id="3.30.200.20">
    <property type="entry name" value="Phosphorylase Kinase, domain 1"/>
    <property type="match status" value="1"/>
</dbReference>
<reference evidence="9" key="1">
    <citation type="submission" date="2020-07" db="EMBL/GenBank/DDBJ databases">
        <authorList>
            <person name="Nieuwenhuis M."/>
            <person name="Van De Peppel L.J.J."/>
        </authorList>
    </citation>
    <scope>NUCLEOTIDE SEQUENCE</scope>
    <source>
        <strain evidence="9">AP01</strain>
        <tissue evidence="9">Mycelium</tissue>
    </source>
</reference>
<keyword evidence="5" id="KW-0418">Kinase</keyword>
<dbReference type="PANTHER" id="PTHR45637">
    <property type="entry name" value="FLIPPASE KINASE 1-RELATED"/>
    <property type="match status" value="1"/>
</dbReference>
<dbReference type="EMBL" id="JABCKV010000001">
    <property type="protein sequence ID" value="KAG5648659.1"/>
    <property type="molecule type" value="Genomic_DNA"/>
</dbReference>
<comment type="caution">
    <text evidence="9">The sequence shown here is derived from an EMBL/GenBank/DDBJ whole genome shotgun (WGS) entry which is preliminary data.</text>
</comment>
<dbReference type="InterPro" id="IPR000961">
    <property type="entry name" value="AGC-kinase_C"/>
</dbReference>
<dbReference type="GO" id="GO:0004674">
    <property type="term" value="F:protein serine/threonine kinase activity"/>
    <property type="evidence" value="ECO:0007669"/>
    <property type="project" value="UniProtKB-KW"/>
</dbReference>
<dbReference type="GO" id="GO:0005524">
    <property type="term" value="F:ATP binding"/>
    <property type="evidence" value="ECO:0007669"/>
    <property type="project" value="UniProtKB-KW"/>
</dbReference>
<reference evidence="9" key="2">
    <citation type="submission" date="2021-10" db="EMBL/GenBank/DDBJ databases">
        <title>Phylogenomics reveals ancestral predisposition of the termite-cultivated fungus Termitomyces towards a domesticated lifestyle.</title>
        <authorList>
            <person name="Auxier B."/>
            <person name="Grum-Grzhimaylo A."/>
            <person name="Cardenas M.E."/>
            <person name="Lodge J.D."/>
            <person name="Laessoe T."/>
            <person name="Pedersen O."/>
            <person name="Smith M.E."/>
            <person name="Kuyper T.W."/>
            <person name="Franco-Molano E.A."/>
            <person name="Baroni T.J."/>
            <person name="Aanen D.K."/>
        </authorList>
    </citation>
    <scope>NUCLEOTIDE SEQUENCE</scope>
    <source>
        <strain evidence="9">AP01</strain>
        <tissue evidence="9">Mycelium</tissue>
    </source>
</reference>
<accession>A0A9P7KGH9</accession>
<feature type="region of interest" description="Disordered" evidence="7">
    <location>
        <begin position="67"/>
        <end position="93"/>
    </location>
</feature>
<keyword evidence="10" id="KW-1185">Reference proteome</keyword>
<dbReference type="Proteomes" id="UP000775547">
    <property type="component" value="Unassembled WGS sequence"/>
</dbReference>
<name>A0A9P7KGH9_9AGAR</name>
<evidence type="ECO:0000256" key="6">
    <source>
        <dbReference type="ARBA" id="ARBA00022840"/>
    </source>
</evidence>
<evidence type="ECO:0000256" key="7">
    <source>
        <dbReference type="SAM" id="MobiDB-lite"/>
    </source>
</evidence>
<evidence type="ECO:0000256" key="3">
    <source>
        <dbReference type="ARBA" id="ARBA00022679"/>
    </source>
</evidence>
<proteinExistence type="predicted"/>
<dbReference type="OrthoDB" id="432483at2759"/>
<evidence type="ECO:0000313" key="9">
    <source>
        <dbReference type="EMBL" id="KAG5648659.1"/>
    </source>
</evidence>
<evidence type="ECO:0000256" key="5">
    <source>
        <dbReference type="ARBA" id="ARBA00022777"/>
    </source>
</evidence>
<keyword evidence="2" id="KW-0723">Serine/threonine-protein kinase</keyword>
<organism evidence="9 10">
    <name type="scientific">Asterophora parasitica</name>
    <dbReference type="NCBI Taxonomy" id="117018"/>
    <lineage>
        <taxon>Eukaryota</taxon>
        <taxon>Fungi</taxon>
        <taxon>Dikarya</taxon>
        <taxon>Basidiomycota</taxon>
        <taxon>Agaricomycotina</taxon>
        <taxon>Agaricomycetes</taxon>
        <taxon>Agaricomycetidae</taxon>
        <taxon>Agaricales</taxon>
        <taxon>Tricholomatineae</taxon>
        <taxon>Lyophyllaceae</taxon>
        <taxon>Asterophora</taxon>
    </lineage>
</organism>
<evidence type="ECO:0000256" key="1">
    <source>
        <dbReference type="ARBA" id="ARBA00012513"/>
    </source>
</evidence>
<keyword evidence="4" id="KW-0547">Nucleotide-binding</keyword>